<comment type="pathway">
    <text evidence="2">Secondary metabolite biosynthesis; terpenoid biosynthesis.</text>
</comment>
<dbReference type="FunFam" id="3.40.50.1820:FF:000161">
    <property type="entry name" value="Epoxide hydrolase"/>
    <property type="match status" value="1"/>
</dbReference>
<dbReference type="Pfam" id="PF00847">
    <property type="entry name" value="AP2"/>
    <property type="match status" value="1"/>
</dbReference>
<keyword evidence="6" id="KW-0238">DNA-binding</keyword>
<dbReference type="GO" id="GO:0005634">
    <property type="term" value="C:nucleus"/>
    <property type="evidence" value="ECO:0007669"/>
    <property type="project" value="UniProtKB-SubCell"/>
</dbReference>
<evidence type="ECO:0000256" key="11">
    <source>
        <dbReference type="ARBA" id="ARBA00058358"/>
    </source>
</evidence>
<keyword evidence="5" id="KW-0805">Transcription regulation</keyword>
<dbReference type="Gene3D" id="3.40.50.1820">
    <property type="entry name" value="alpha/beta hydrolase"/>
    <property type="match status" value="1"/>
</dbReference>
<evidence type="ECO:0000256" key="7">
    <source>
        <dbReference type="ARBA" id="ARBA00023163"/>
    </source>
</evidence>
<dbReference type="AlphaFoldDB" id="A0A9E7KUQ7"/>
<evidence type="ECO:0000256" key="3">
    <source>
        <dbReference type="ARBA" id="ARBA00013006"/>
    </source>
</evidence>
<keyword evidence="4 15" id="KW-0378">Hydrolase</keyword>
<evidence type="ECO:0000256" key="10">
    <source>
        <dbReference type="ARBA" id="ARBA00051067"/>
    </source>
</evidence>
<evidence type="ECO:0000256" key="2">
    <source>
        <dbReference type="ARBA" id="ARBA00004721"/>
    </source>
</evidence>
<proteinExistence type="inferred from homology"/>
<evidence type="ECO:0000256" key="8">
    <source>
        <dbReference type="ARBA" id="ARBA00023242"/>
    </source>
</evidence>
<comment type="catalytic activity">
    <reaction evidence="12">
        <text>(24S)-24,25-epoxycucurbitadienol + H2O = (24R)-24,25-dihydroxycucurbitadienol</text>
        <dbReference type="Rhea" id="RHEA:81855"/>
        <dbReference type="ChEBI" id="CHEBI:15377"/>
        <dbReference type="ChEBI" id="CHEBI:229949"/>
        <dbReference type="ChEBI" id="CHEBI:229950"/>
    </reaction>
    <physiologicalReaction direction="left-to-right" evidence="12">
        <dbReference type="Rhea" id="RHEA:81856"/>
    </physiologicalReaction>
</comment>
<comment type="catalytic activity">
    <reaction evidence="10">
        <text>an epoxide + H2O = an ethanediol</text>
        <dbReference type="Rhea" id="RHEA:19037"/>
        <dbReference type="ChEBI" id="CHEBI:15377"/>
        <dbReference type="ChEBI" id="CHEBI:32955"/>
        <dbReference type="ChEBI" id="CHEBI:140594"/>
        <dbReference type="EC" id="3.3.2.10"/>
    </reaction>
    <physiologicalReaction direction="left-to-right" evidence="10">
        <dbReference type="Rhea" id="RHEA:19038"/>
    </physiologicalReaction>
</comment>
<dbReference type="Pfam" id="PF00561">
    <property type="entry name" value="Abhydrolase_1"/>
    <property type="match status" value="1"/>
</dbReference>
<comment type="function">
    <text evidence="11">Epoxide hydrolase involved in the biosynthesis of cucurbitacin and mogroside tetracyclic triterpene natural products (e.g. siamenoside I and mogrosides IV, V and VI). Cucurbitacins have cytotoxic properties and exhibit deterrent taste as a defense barrier against herbivores. Mogrosides are nonsugar highly oxygenated compounds used as high-intensity zero-calorie sweeteners; they also possess pharmacological properties such as regulating immunity, lowering blood sugar and lipid levels, protecting the liver, and acting as antioxidants and antitumor agents. Catalyzes the hydrolysis of aromatic epoxide-containing substrates, such as the conversion of 24,25-epoxycucurbitadienol to 24,25-dihydroxycucurbitadienol.</text>
</comment>
<dbReference type="InterPro" id="IPR000639">
    <property type="entry name" value="Epox_hydrolase-like"/>
</dbReference>
<gene>
    <name evidence="15" type="ORF">MUK42_16644</name>
</gene>
<dbReference type="InterPro" id="IPR000073">
    <property type="entry name" value="AB_hydrolase_1"/>
</dbReference>
<keyword evidence="16" id="KW-1185">Reference proteome</keyword>
<dbReference type="InterPro" id="IPR029058">
    <property type="entry name" value="AB_hydrolase_fold"/>
</dbReference>
<accession>A0A9E7KUQ7</accession>
<dbReference type="InterPro" id="IPR016177">
    <property type="entry name" value="DNA-bd_dom_sf"/>
</dbReference>
<evidence type="ECO:0000313" key="15">
    <source>
        <dbReference type="EMBL" id="URE28099.1"/>
    </source>
</evidence>
<evidence type="ECO:0000256" key="4">
    <source>
        <dbReference type="ARBA" id="ARBA00022801"/>
    </source>
</evidence>
<dbReference type="PRINTS" id="PR00111">
    <property type="entry name" value="ABHYDROLASE"/>
</dbReference>
<dbReference type="InterPro" id="IPR036955">
    <property type="entry name" value="AP2/ERF_dom_sf"/>
</dbReference>
<evidence type="ECO:0000256" key="9">
    <source>
        <dbReference type="ARBA" id="ARBA00038334"/>
    </source>
</evidence>
<protein>
    <recommendedName>
        <fullName evidence="3">soluble epoxide hydrolase</fullName>
        <ecNumber evidence="3">3.3.2.10</ecNumber>
    </recommendedName>
</protein>
<dbReference type="Proteomes" id="UP001055439">
    <property type="component" value="Chromosome 8"/>
</dbReference>
<name>A0A9E7KUQ7_9LILI</name>
<dbReference type="PROSITE" id="PS51032">
    <property type="entry name" value="AP2_ERF"/>
    <property type="match status" value="1"/>
</dbReference>
<keyword evidence="8" id="KW-0539">Nucleus</keyword>
<evidence type="ECO:0000256" key="1">
    <source>
        <dbReference type="ARBA" id="ARBA00004123"/>
    </source>
</evidence>
<dbReference type="FunFam" id="3.30.730.10:FF:000001">
    <property type="entry name" value="Ethylene-responsive transcription factor 2"/>
    <property type="match status" value="1"/>
</dbReference>
<feature type="compositionally biased region" description="Low complexity" evidence="13">
    <location>
        <begin position="130"/>
        <end position="149"/>
    </location>
</feature>
<comment type="similarity">
    <text evidence="9">Belongs to the AB hydrolase superfamily. Epoxide hydrolase family.</text>
</comment>
<dbReference type="Gene3D" id="3.30.730.10">
    <property type="entry name" value="AP2/ERF domain"/>
    <property type="match status" value="1"/>
</dbReference>
<dbReference type="PRINTS" id="PR00412">
    <property type="entry name" value="EPOXHYDRLASE"/>
</dbReference>
<evidence type="ECO:0000256" key="6">
    <source>
        <dbReference type="ARBA" id="ARBA00023125"/>
    </source>
</evidence>
<dbReference type="GO" id="GO:0004301">
    <property type="term" value="F:epoxide hydrolase activity"/>
    <property type="evidence" value="ECO:0007669"/>
    <property type="project" value="UniProtKB-EC"/>
</dbReference>
<feature type="region of interest" description="Disordered" evidence="13">
    <location>
        <begin position="113"/>
        <end position="153"/>
    </location>
</feature>
<dbReference type="SUPFAM" id="SSF53474">
    <property type="entry name" value="alpha/beta-Hydrolases"/>
    <property type="match status" value="1"/>
</dbReference>
<evidence type="ECO:0000256" key="12">
    <source>
        <dbReference type="ARBA" id="ARBA00093212"/>
    </source>
</evidence>
<feature type="compositionally biased region" description="Basic and acidic residues" evidence="13">
    <location>
        <begin position="24"/>
        <end position="46"/>
    </location>
</feature>
<keyword evidence="7" id="KW-0804">Transcription</keyword>
<sequence>MCGGAIISDFVAFVDGRDIMPDDELQQRHGEEGEETKTRAAGEGERRRKTLYRGIRRRPWGKWAAEIRDPRKGARVWLGTYGTAEEAARAYDAAALEIRGSKAKLNFPDAAAAAGGDTAAVPPKKRRAGASEPGAGEESSASNSAAPEASLEEGLRERISSLETFLGLEHEESTAGEVAAWGGVRFRKNAANYMCPNDYNVQWWPSAEAIRIHSPTMLRVARALRSRIPRSGGCRAVHRDPTPTDDGAGEGISHRMVSVNGINMHVAEKGEGPTVLLLHGFPELWYTWRHQMQGLAARGFRAVAPDLRGFGDTDAPPAAAAYSILHIVGDLIALLDSLGQDKVFVVGHDWGSMVAWNLSMFRPDKVKAMVNLSQVFTPPKPNEEVAGVSEDYDYYICRFQEPGKIEVEFARLGTAWVLKKFLTYRNPGPLYITKDQGWGSSDSEIPLPSWLSEVDINYYTSKYEKAGFTGCLNYYRSLDLNWELTAPWTGARIKVPAKFIVGDLDLTYHSPGAQDFIHKGGLKNYVPLLDEVVVMKEVGHFINEEKPNEITENICDFITKF</sequence>
<evidence type="ECO:0000256" key="5">
    <source>
        <dbReference type="ARBA" id="ARBA00023015"/>
    </source>
</evidence>
<feature type="domain" description="AP2/ERF" evidence="14">
    <location>
        <begin position="51"/>
        <end position="108"/>
    </location>
</feature>
<dbReference type="OrthoDB" id="7130006at2759"/>
<reference evidence="15" key="1">
    <citation type="submission" date="2022-05" db="EMBL/GenBank/DDBJ databases">
        <title>The Musa troglodytarum L. genome provides insights into the mechanism of non-climacteric behaviour and enrichment of carotenoids.</title>
        <authorList>
            <person name="Wang J."/>
        </authorList>
    </citation>
    <scope>NUCLEOTIDE SEQUENCE</scope>
    <source>
        <tissue evidence="15">Leaf</tissue>
    </source>
</reference>
<dbReference type="PRINTS" id="PR00367">
    <property type="entry name" value="ETHRSPELEMNT"/>
</dbReference>
<dbReference type="EC" id="3.3.2.10" evidence="3"/>
<evidence type="ECO:0000259" key="14">
    <source>
        <dbReference type="PROSITE" id="PS51032"/>
    </source>
</evidence>
<organism evidence="15 16">
    <name type="scientific">Musa troglodytarum</name>
    <name type="common">fe'i banana</name>
    <dbReference type="NCBI Taxonomy" id="320322"/>
    <lineage>
        <taxon>Eukaryota</taxon>
        <taxon>Viridiplantae</taxon>
        <taxon>Streptophyta</taxon>
        <taxon>Embryophyta</taxon>
        <taxon>Tracheophyta</taxon>
        <taxon>Spermatophyta</taxon>
        <taxon>Magnoliopsida</taxon>
        <taxon>Liliopsida</taxon>
        <taxon>Zingiberales</taxon>
        <taxon>Musaceae</taxon>
        <taxon>Musa</taxon>
    </lineage>
</organism>
<dbReference type="SMART" id="SM00380">
    <property type="entry name" value="AP2"/>
    <property type="match status" value="1"/>
</dbReference>
<dbReference type="CDD" id="cd00018">
    <property type="entry name" value="AP2"/>
    <property type="match status" value="1"/>
</dbReference>
<dbReference type="InterPro" id="IPR001471">
    <property type="entry name" value="AP2/ERF_dom"/>
</dbReference>
<dbReference type="PANTHER" id="PTHR43329">
    <property type="entry name" value="EPOXIDE HYDROLASE"/>
    <property type="match status" value="1"/>
</dbReference>
<evidence type="ECO:0000313" key="16">
    <source>
        <dbReference type="Proteomes" id="UP001055439"/>
    </source>
</evidence>
<evidence type="ECO:0000256" key="13">
    <source>
        <dbReference type="SAM" id="MobiDB-lite"/>
    </source>
</evidence>
<dbReference type="GO" id="GO:0003677">
    <property type="term" value="F:DNA binding"/>
    <property type="evidence" value="ECO:0007669"/>
    <property type="project" value="UniProtKB-KW"/>
</dbReference>
<dbReference type="EMBL" id="CP097510">
    <property type="protein sequence ID" value="URE28099.1"/>
    <property type="molecule type" value="Genomic_DNA"/>
</dbReference>
<dbReference type="SUPFAM" id="SSF54171">
    <property type="entry name" value="DNA-binding domain"/>
    <property type="match status" value="1"/>
</dbReference>
<dbReference type="GO" id="GO:0003700">
    <property type="term" value="F:DNA-binding transcription factor activity"/>
    <property type="evidence" value="ECO:0007669"/>
    <property type="project" value="InterPro"/>
</dbReference>
<feature type="region of interest" description="Disordered" evidence="13">
    <location>
        <begin position="24"/>
        <end position="47"/>
    </location>
</feature>
<comment type="subcellular location">
    <subcellularLocation>
        <location evidence="1">Nucleus</location>
    </subcellularLocation>
</comment>